<evidence type="ECO:0000313" key="2">
    <source>
        <dbReference type="EMBL" id="EAX76745.1"/>
    </source>
</evidence>
<dbReference type="EMBL" id="DS124103">
    <property type="protein sequence ID" value="EAX76745.1"/>
    <property type="molecule type" value="Genomic_DNA"/>
</dbReference>
<organism evidence="2 3">
    <name type="scientific">Trichomonas vaginalis (strain ATCC PRA-98 / G3)</name>
    <dbReference type="NCBI Taxonomy" id="412133"/>
    <lineage>
        <taxon>Eukaryota</taxon>
        <taxon>Metamonada</taxon>
        <taxon>Parabasalia</taxon>
        <taxon>Trichomonadida</taxon>
        <taxon>Trichomonadidae</taxon>
        <taxon>Trichomonas</taxon>
    </lineage>
</organism>
<protein>
    <submittedName>
        <fullName evidence="2">Uncharacterized protein</fullName>
    </submittedName>
</protein>
<gene>
    <name evidence="2" type="ORF">TVAG_551010</name>
    <name evidence="1" type="ORF">TVAG_553290</name>
</gene>
<sequence>MTPLFTGGLVPQRERKRAPFVYGIPVIMQASVALRVDDVRGVKCYALPLFSVLGEQYGPYNKKNEIPPKVKIE</sequence>
<dbReference type="VEuPathDB" id="TrichDB:TVAG_553290"/>
<keyword evidence="3" id="KW-1185">Reference proteome</keyword>
<accession>A2H1H3</accession>
<dbReference type="Proteomes" id="UP000001542">
    <property type="component" value="Unassembled WGS sequence"/>
</dbReference>
<evidence type="ECO:0000313" key="3">
    <source>
        <dbReference type="Proteomes" id="UP000001542"/>
    </source>
</evidence>
<dbReference type="AlphaFoldDB" id="A2H1H3"/>
<proteinExistence type="predicted"/>
<reference evidence="2" key="1">
    <citation type="submission" date="2006-10" db="EMBL/GenBank/DDBJ databases">
        <authorList>
            <person name="Amadeo P."/>
            <person name="Zhao Q."/>
            <person name="Wortman J."/>
            <person name="Fraser-Liggett C."/>
            <person name="Carlton J."/>
        </authorList>
    </citation>
    <scope>NUCLEOTIDE SEQUENCE</scope>
    <source>
        <strain evidence="2">G3</strain>
    </source>
</reference>
<dbReference type="EMBL" id="DS141216">
    <property type="protein sequence ID" value="EAX68320.1"/>
    <property type="molecule type" value="Genomic_DNA"/>
</dbReference>
<evidence type="ECO:0000313" key="1">
    <source>
        <dbReference type="EMBL" id="EAX68320.1"/>
    </source>
</evidence>
<name>A2H1H3_TRIV3</name>
<reference evidence="2" key="2">
    <citation type="journal article" date="2007" name="Science">
        <title>Draft genome sequence of the sexually transmitted pathogen Trichomonas vaginalis.</title>
        <authorList>
            <person name="Carlton J.M."/>
            <person name="Hirt R.P."/>
            <person name="Silva J.C."/>
            <person name="Delcher A.L."/>
            <person name="Schatz M."/>
            <person name="Zhao Q."/>
            <person name="Wortman J.R."/>
            <person name="Bidwell S.L."/>
            <person name="Alsmark U.C.M."/>
            <person name="Besteiro S."/>
            <person name="Sicheritz-Ponten T."/>
            <person name="Noel C.J."/>
            <person name="Dacks J.B."/>
            <person name="Foster P.G."/>
            <person name="Simillion C."/>
            <person name="Van de Peer Y."/>
            <person name="Miranda-Saavedra D."/>
            <person name="Barton G.J."/>
            <person name="Westrop G.D."/>
            <person name="Mueller S."/>
            <person name="Dessi D."/>
            <person name="Fiori P.L."/>
            <person name="Ren Q."/>
            <person name="Paulsen I."/>
            <person name="Zhang H."/>
            <person name="Bastida-Corcuera F.D."/>
            <person name="Simoes-Barbosa A."/>
            <person name="Brown M.T."/>
            <person name="Hayes R.D."/>
            <person name="Mukherjee M."/>
            <person name="Okumura C.Y."/>
            <person name="Schneider R."/>
            <person name="Smith A.J."/>
            <person name="Vanacova S."/>
            <person name="Villalvazo M."/>
            <person name="Haas B.J."/>
            <person name="Pertea M."/>
            <person name="Feldblyum T.V."/>
            <person name="Utterback T.R."/>
            <person name="Shu C.L."/>
            <person name="Osoegawa K."/>
            <person name="de Jong P.J."/>
            <person name="Hrdy I."/>
            <person name="Horvathova L."/>
            <person name="Zubacova Z."/>
            <person name="Dolezal P."/>
            <person name="Malik S.B."/>
            <person name="Logsdon J.M. Jr."/>
            <person name="Henze K."/>
            <person name="Gupta A."/>
            <person name="Wang C.C."/>
            <person name="Dunne R.L."/>
            <person name="Upcroft J.A."/>
            <person name="Upcroft P."/>
            <person name="White O."/>
            <person name="Salzberg S.L."/>
            <person name="Tang P."/>
            <person name="Chiu C.-H."/>
            <person name="Lee Y.-S."/>
            <person name="Embley T.M."/>
            <person name="Coombs G.H."/>
            <person name="Mottram J.C."/>
            <person name="Tachezy J."/>
            <person name="Fraser-Liggett C.M."/>
            <person name="Johnson P.J."/>
        </authorList>
    </citation>
    <scope>NUCLEOTIDE SEQUENCE [LARGE SCALE GENOMIC DNA]</scope>
    <source>
        <strain evidence="2">G3</strain>
    </source>
</reference>